<organism evidence="2 3">
    <name type="scientific">Rhipicephalus microplus</name>
    <name type="common">Cattle tick</name>
    <name type="synonym">Boophilus microplus</name>
    <dbReference type="NCBI Taxonomy" id="6941"/>
    <lineage>
        <taxon>Eukaryota</taxon>
        <taxon>Metazoa</taxon>
        <taxon>Ecdysozoa</taxon>
        <taxon>Arthropoda</taxon>
        <taxon>Chelicerata</taxon>
        <taxon>Arachnida</taxon>
        <taxon>Acari</taxon>
        <taxon>Parasitiformes</taxon>
        <taxon>Ixodida</taxon>
        <taxon>Ixodoidea</taxon>
        <taxon>Ixodidae</taxon>
        <taxon>Rhipicephalinae</taxon>
        <taxon>Rhipicephalus</taxon>
        <taxon>Boophilus</taxon>
    </lineage>
</organism>
<evidence type="ECO:0000256" key="1">
    <source>
        <dbReference type="SAM" id="MobiDB-lite"/>
    </source>
</evidence>
<dbReference type="Proteomes" id="UP000821866">
    <property type="component" value="Unassembled WGS sequence"/>
</dbReference>
<evidence type="ECO:0000313" key="3">
    <source>
        <dbReference type="Proteomes" id="UP000821866"/>
    </source>
</evidence>
<dbReference type="EMBL" id="JABSTU010000007">
    <property type="protein sequence ID" value="KAH8026698.1"/>
    <property type="molecule type" value="Genomic_DNA"/>
</dbReference>
<protein>
    <submittedName>
        <fullName evidence="2">Uncharacterized protein</fullName>
    </submittedName>
</protein>
<gene>
    <name evidence="2" type="ORF">HPB51_024197</name>
</gene>
<dbReference type="AlphaFoldDB" id="A0A9J6DXT1"/>
<name>A0A9J6DXT1_RHIMP</name>
<evidence type="ECO:0000313" key="2">
    <source>
        <dbReference type="EMBL" id="KAH8026698.1"/>
    </source>
</evidence>
<dbReference type="VEuPathDB" id="VectorBase:LOC119170503"/>
<feature type="region of interest" description="Disordered" evidence="1">
    <location>
        <begin position="117"/>
        <end position="147"/>
    </location>
</feature>
<feature type="region of interest" description="Disordered" evidence="1">
    <location>
        <begin position="25"/>
        <end position="59"/>
    </location>
</feature>
<feature type="compositionally biased region" description="Acidic residues" evidence="1">
    <location>
        <begin position="177"/>
        <end position="195"/>
    </location>
</feature>
<proteinExistence type="predicted"/>
<reference evidence="2" key="2">
    <citation type="submission" date="2021-09" db="EMBL/GenBank/DDBJ databases">
        <authorList>
            <person name="Jia N."/>
            <person name="Wang J."/>
            <person name="Shi W."/>
            <person name="Du L."/>
            <person name="Sun Y."/>
            <person name="Zhan W."/>
            <person name="Jiang J."/>
            <person name="Wang Q."/>
            <person name="Zhang B."/>
            <person name="Ji P."/>
            <person name="Sakyi L.B."/>
            <person name="Cui X."/>
            <person name="Yuan T."/>
            <person name="Jiang B."/>
            <person name="Yang W."/>
            <person name="Lam T.T.-Y."/>
            <person name="Chang Q."/>
            <person name="Ding S."/>
            <person name="Wang X."/>
            <person name="Zhu J."/>
            <person name="Ruan X."/>
            <person name="Zhao L."/>
            <person name="Wei J."/>
            <person name="Que T."/>
            <person name="Du C."/>
            <person name="Cheng J."/>
            <person name="Dai P."/>
            <person name="Han X."/>
            <person name="Huang E."/>
            <person name="Gao Y."/>
            <person name="Liu J."/>
            <person name="Shao H."/>
            <person name="Ye R."/>
            <person name="Li L."/>
            <person name="Wei W."/>
            <person name="Wang X."/>
            <person name="Wang C."/>
            <person name="Huo Q."/>
            <person name="Li W."/>
            <person name="Guo W."/>
            <person name="Chen H."/>
            <person name="Chen S."/>
            <person name="Zhou L."/>
            <person name="Zhou L."/>
            <person name="Ni X."/>
            <person name="Tian J."/>
            <person name="Zhou Y."/>
            <person name="Sheng Y."/>
            <person name="Liu T."/>
            <person name="Pan Y."/>
            <person name="Xia L."/>
            <person name="Li J."/>
            <person name="Zhao F."/>
            <person name="Cao W."/>
        </authorList>
    </citation>
    <scope>NUCLEOTIDE SEQUENCE</scope>
    <source>
        <strain evidence="2">Rmic-2018</strain>
        <tissue evidence="2">Larvae</tissue>
    </source>
</reference>
<accession>A0A9J6DXT1</accession>
<keyword evidence="3" id="KW-1185">Reference proteome</keyword>
<reference evidence="2" key="1">
    <citation type="journal article" date="2020" name="Cell">
        <title>Large-Scale Comparative Analyses of Tick Genomes Elucidate Their Genetic Diversity and Vector Capacities.</title>
        <authorList>
            <consortium name="Tick Genome and Microbiome Consortium (TIGMIC)"/>
            <person name="Jia N."/>
            <person name="Wang J."/>
            <person name="Shi W."/>
            <person name="Du L."/>
            <person name="Sun Y."/>
            <person name="Zhan W."/>
            <person name="Jiang J.F."/>
            <person name="Wang Q."/>
            <person name="Zhang B."/>
            <person name="Ji P."/>
            <person name="Bell-Sakyi L."/>
            <person name="Cui X.M."/>
            <person name="Yuan T.T."/>
            <person name="Jiang B.G."/>
            <person name="Yang W.F."/>
            <person name="Lam T.T."/>
            <person name="Chang Q.C."/>
            <person name="Ding S.J."/>
            <person name="Wang X.J."/>
            <person name="Zhu J.G."/>
            <person name="Ruan X.D."/>
            <person name="Zhao L."/>
            <person name="Wei J.T."/>
            <person name="Ye R.Z."/>
            <person name="Que T.C."/>
            <person name="Du C.H."/>
            <person name="Zhou Y.H."/>
            <person name="Cheng J.X."/>
            <person name="Dai P.F."/>
            <person name="Guo W.B."/>
            <person name="Han X.H."/>
            <person name="Huang E.J."/>
            <person name="Li L.F."/>
            <person name="Wei W."/>
            <person name="Gao Y.C."/>
            <person name="Liu J.Z."/>
            <person name="Shao H.Z."/>
            <person name="Wang X."/>
            <person name="Wang C.C."/>
            <person name="Yang T.C."/>
            <person name="Huo Q.B."/>
            <person name="Li W."/>
            <person name="Chen H.Y."/>
            <person name="Chen S.E."/>
            <person name="Zhou L.G."/>
            <person name="Ni X.B."/>
            <person name="Tian J.H."/>
            <person name="Sheng Y."/>
            <person name="Liu T."/>
            <person name="Pan Y.S."/>
            <person name="Xia L.Y."/>
            <person name="Li J."/>
            <person name="Zhao F."/>
            <person name="Cao W.C."/>
        </authorList>
    </citation>
    <scope>NUCLEOTIDE SEQUENCE</scope>
    <source>
        <strain evidence="2">Rmic-2018</strain>
    </source>
</reference>
<comment type="caution">
    <text evidence="2">The sequence shown here is derived from an EMBL/GenBank/DDBJ whole genome shotgun (WGS) entry which is preliminary data.</text>
</comment>
<feature type="region of interest" description="Disordered" evidence="1">
    <location>
        <begin position="168"/>
        <end position="195"/>
    </location>
</feature>
<sequence length="195" mass="20596">MESISSYTHSISKMIVSSPKSLADFVRGADDPVPSTPPPQLPMQQPTADEKRPSSRAENANVWLKNMVEEKPELFAAFEKEKVDKCSFLSSLRVADHCRAGSSASTVIRSHTAILVPTDGKDPCTRKSSALPPPPPSGAYAPSTGLASHETVDTGASVCGALTDGDIIAQVAGAQPDAEEPEGEEDENDEAPVRP</sequence>